<keyword evidence="19" id="KW-1185">Reference proteome</keyword>
<feature type="transmembrane region" description="Helical" evidence="15">
    <location>
        <begin position="131"/>
        <end position="148"/>
    </location>
</feature>
<keyword evidence="10 15" id="KW-0472">Membrane</keyword>
<comment type="caution">
    <text evidence="18">The sequence shown here is derived from an EMBL/GenBank/DDBJ whole genome shotgun (WGS) entry which is preliminary data.</text>
</comment>
<protein>
    <submittedName>
        <fullName evidence="18">CFEM domain-containing protein</fullName>
    </submittedName>
</protein>
<feature type="transmembrane region" description="Helical" evidence="15">
    <location>
        <begin position="71"/>
        <end position="92"/>
    </location>
</feature>
<proteinExistence type="inferred from homology"/>
<comment type="similarity">
    <text evidence="4">Belongs to the RBT5 family.</text>
</comment>
<keyword evidence="12" id="KW-0449">Lipoprotein</keyword>
<dbReference type="PANTHER" id="PTHR33048:SF143">
    <property type="entry name" value="EXTRACELLULAR MEMBRANE PROTEIN CFEM DOMAIN-CONTAINING PROTEIN-RELATED"/>
    <property type="match status" value="1"/>
</dbReference>
<evidence type="ECO:0000256" key="8">
    <source>
        <dbReference type="ARBA" id="ARBA00022729"/>
    </source>
</evidence>
<evidence type="ECO:0000256" key="4">
    <source>
        <dbReference type="ARBA" id="ARBA00010031"/>
    </source>
</evidence>
<evidence type="ECO:0000256" key="7">
    <source>
        <dbReference type="ARBA" id="ARBA00022692"/>
    </source>
</evidence>
<evidence type="ECO:0000259" key="16">
    <source>
        <dbReference type="Pfam" id="PF05730"/>
    </source>
</evidence>
<name>A0A8K0SVB3_9HYPO</name>
<feature type="transmembrane region" description="Helical" evidence="15">
    <location>
        <begin position="181"/>
        <end position="203"/>
    </location>
</feature>
<evidence type="ECO:0000256" key="15">
    <source>
        <dbReference type="SAM" id="Phobius"/>
    </source>
</evidence>
<evidence type="ECO:0000259" key="17">
    <source>
        <dbReference type="Pfam" id="PF20684"/>
    </source>
</evidence>
<evidence type="ECO:0000256" key="2">
    <source>
        <dbReference type="ARBA" id="ARBA00004589"/>
    </source>
</evidence>
<keyword evidence="5" id="KW-0964">Secreted</keyword>
<evidence type="ECO:0000256" key="6">
    <source>
        <dbReference type="ARBA" id="ARBA00022622"/>
    </source>
</evidence>
<evidence type="ECO:0000313" key="19">
    <source>
        <dbReference type="Proteomes" id="UP000813444"/>
    </source>
</evidence>
<evidence type="ECO:0000256" key="12">
    <source>
        <dbReference type="ARBA" id="ARBA00023288"/>
    </source>
</evidence>
<feature type="region of interest" description="Disordered" evidence="14">
    <location>
        <begin position="358"/>
        <end position="377"/>
    </location>
</feature>
<keyword evidence="9 15" id="KW-1133">Transmembrane helix</keyword>
<evidence type="ECO:0000256" key="9">
    <source>
        <dbReference type="ARBA" id="ARBA00022989"/>
    </source>
</evidence>
<accession>A0A8K0SVB3</accession>
<dbReference type="PANTHER" id="PTHR33048">
    <property type="entry name" value="PTH11-LIKE INTEGRAL MEMBRANE PROTEIN (AFU_ORTHOLOGUE AFUA_5G11245)"/>
    <property type="match status" value="1"/>
</dbReference>
<gene>
    <name evidence="18" type="ORF">B0I35DRAFT_450332</name>
</gene>
<dbReference type="Pfam" id="PF20684">
    <property type="entry name" value="Fung_rhodopsin"/>
    <property type="match status" value="1"/>
</dbReference>
<feature type="compositionally biased region" description="Polar residues" evidence="14">
    <location>
        <begin position="363"/>
        <end position="377"/>
    </location>
</feature>
<feature type="transmembrane region" description="Helical" evidence="15">
    <location>
        <begin position="104"/>
        <end position="124"/>
    </location>
</feature>
<keyword evidence="6" id="KW-0336">GPI-anchor</keyword>
<dbReference type="InterPro" id="IPR049326">
    <property type="entry name" value="Rhodopsin_dom_fungi"/>
</dbReference>
<evidence type="ECO:0000256" key="1">
    <source>
        <dbReference type="ARBA" id="ARBA00004141"/>
    </source>
</evidence>
<dbReference type="InterPro" id="IPR052337">
    <property type="entry name" value="SAT4-like"/>
</dbReference>
<reference evidence="18" key="1">
    <citation type="journal article" date="2021" name="Nat. Commun.">
        <title>Genetic determinants of endophytism in the Arabidopsis root mycobiome.</title>
        <authorList>
            <person name="Mesny F."/>
            <person name="Miyauchi S."/>
            <person name="Thiergart T."/>
            <person name="Pickel B."/>
            <person name="Atanasova L."/>
            <person name="Karlsson M."/>
            <person name="Huettel B."/>
            <person name="Barry K.W."/>
            <person name="Haridas S."/>
            <person name="Chen C."/>
            <person name="Bauer D."/>
            <person name="Andreopoulos W."/>
            <person name="Pangilinan J."/>
            <person name="LaButti K."/>
            <person name="Riley R."/>
            <person name="Lipzen A."/>
            <person name="Clum A."/>
            <person name="Drula E."/>
            <person name="Henrissat B."/>
            <person name="Kohler A."/>
            <person name="Grigoriev I.V."/>
            <person name="Martin F.M."/>
            <person name="Hacquard S."/>
        </authorList>
    </citation>
    <scope>NUCLEOTIDE SEQUENCE</scope>
    <source>
        <strain evidence="18">MPI-CAGE-CH-0235</strain>
    </source>
</reference>
<sequence length="406" mass="44888">MRFDSTHSPFASSTCAPTDLACACRDTALQSTIQACVLASCRPKEALTAMNIFSKWCNLPIRNRGDSFHNLATSFGVITAVLVVIRMTQYIISPASTPGLDDLFIVLTMFCGIAGTIINTVVLIDNGLGQDVWSISFEMITTFAQWLFFQEFLYFTEITLLKMSLLFFYLRIFGHTRIRNLIIGTLVFNTAFGIVFIIVAGFQCQPVSYNWTRWHGEGQGKCLNINALAWANAAISIATDVWMLALPLSQISSLNLHWKKKVEVGAMFGVGLFVTAVSIIRLKTLVGFSSTHNPTWDQYGVVVWSTIEINVGIICACMPAMRVILARLFPRVMGSKQTNGLYGTSKVSRKATTASRKMGSESVVKTANRDSSTTVGDQSDRGILFSREFTVDYHDEASLVPLQRLS</sequence>
<evidence type="ECO:0000313" key="18">
    <source>
        <dbReference type="EMBL" id="KAH7323217.1"/>
    </source>
</evidence>
<dbReference type="GO" id="GO:0005576">
    <property type="term" value="C:extracellular region"/>
    <property type="evidence" value="ECO:0007669"/>
    <property type="project" value="UniProtKB-SubCell"/>
</dbReference>
<evidence type="ECO:0000256" key="13">
    <source>
        <dbReference type="ARBA" id="ARBA00038359"/>
    </source>
</evidence>
<keyword evidence="8" id="KW-0732">Signal</keyword>
<dbReference type="GO" id="GO:0098552">
    <property type="term" value="C:side of membrane"/>
    <property type="evidence" value="ECO:0007669"/>
    <property type="project" value="UniProtKB-KW"/>
</dbReference>
<dbReference type="InterPro" id="IPR008427">
    <property type="entry name" value="Extracellular_membr_CFEM_dom"/>
</dbReference>
<evidence type="ECO:0000256" key="14">
    <source>
        <dbReference type="SAM" id="MobiDB-lite"/>
    </source>
</evidence>
<keyword evidence="11" id="KW-1015">Disulfide bond</keyword>
<dbReference type="Proteomes" id="UP000813444">
    <property type="component" value="Unassembled WGS sequence"/>
</dbReference>
<dbReference type="OrthoDB" id="2496787at2759"/>
<feature type="transmembrane region" description="Helical" evidence="15">
    <location>
        <begin position="264"/>
        <end position="282"/>
    </location>
</feature>
<dbReference type="AlphaFoldDB" id="A0A8K0SVB3"/>
<evidence type="ECO:0000256" key="11">
    <source>
        <dbReference type="ARBA" id="ARBA00023157"/>
    </source>
</evidence>
<dbReference type="EMBL" id="JAGPNK010000004">
    <property type="protein sequence ID" value="KAH7323217.1"/>
    <property type="molecule type" value="Genomic_DNA"/>
</dbReference>
<feature type="transmembrane region" description="Helical" evidence="15">
    <location>
        <begin position="302"/>
        <end position="325"/>
    </location>
</feature>
<feature type="transmembrane region" description="Helical" evidence="15">
    <location>
        <begin position="223"/>
        <end position="243"/>
    </location>
</feature>
<feature type="domain" description="Rhodopsin" evidence="17">
    <location>
        <begin position="97"/>
        <end position="326"/>
    </location>
</feature>
<dbReference type="Pfam" id="PF05730">
    <property type="entry name" value="CFEM"/>
    <property type="match status" value="1"/>
</dbReference>
<comment type="subcellular location">
    <subcellularLocation>
        <location evidence="2">Membrane</location>
        <topology evidence="2">Lipid-anchor</topology>
        <topology evidence="2">GPI-anchor</topology>
    </subcellularLocation>
    <subcellularLocation>
        <location evidence="1">Membrane</location>
        <topology evidence="1">Multi-pass membrane protein</topology>
    </subcellularLocation>
    <subcellularLocation>
        <location evidence="3">Secreted</location>
    </subcellularLocation>
</comment>
<evidence type="ECO:0000256" key="10">
    <source>
        <dbReference type="ARBA" id="ARBA00023136"/>
    </source>
</evidence>
<organism evidence="18 19">
    <name type="scientific">Stachybotrys elegans</name>
    <dbReference type="NCBI Taxonomy" id="80388"/>
    <lineage>
        <taxon>Eukaryota</taxon>
        <taxon>Fungi</taxon>
        <taxon>Dikarya</taxon>
        <taxon>Ascomycota</taxon>
        <taxon>Pezizomycotina</taxon>
        <taxon>Sordariomycetes</taxon>
        <taxon>Hypocreomycetidae</taxon>
        <taxon>Hypocreales</taxon>
        <taxon>Stachybotryaceae</taxon>
        <taxon>Stachybotrys</taxon>
    </lineage>
</organism>
<keyword evidence="6" id="KW-0325">Glycoprotein</keyword>
<keyword evidence="7 15" id="KW-0812">Transmembrane</keyword>
<feature type="domain" description="CFEM" evidence="16">
    <location>
        <begin position="12"/>
        <end position="58"/>
    </location>
</feature>
<evidence type="ECO:0000256" key="5">
    <source>
        <dbReference type="ARBA" id="ARBA00022525"/>
    </source>
</evidence>
<evidence type="ECO:0000256" key="3">
    <source>
        <dbReference type="ARBA" id="ARBA00004613"/>
    </source>
</evidence>
<feature type="transmembrane region" description="Helical" evidence="15">
    <location>
        <begin position="154"/>
        <end position="174"/>
    </location>
</feature>
<comment type="similarity">
    <text evidence="13">Belongs to the SAT4 family.</text>
</comment>